<keyword evidence="2" id="KW-1134">Transmembrane beta strand</keyword>
<dbReference type="NCBIfam" id="TIGR01845">
    <property type="entry name" value="outer_NodT"/>
    <property type="match status" value="1"/>
</dbReference>
<dbReference type="Gene3D" id="1.20.1600.10">
    <property type="entry name" value="Outer membrane efflux proteins (OEP)"/>
    <property type="match status" value="1"/>
</dbReference>
<dbReference type="InterPro" id="IPR003423">
    <property type="entry name" value="OMP_efflux"/>
</dbReference>
<evidence type="ECO:0000256" key="1">
    <source>
        <dbReference type="ARBA" id="ARBA00007613"/>
    </source>
</evidence>
<keyword evidence="2" id="KW-0812">Transmembrane</keyword>
<dbReference type="PROSITE" id="PS51257">
    <property type="entry name" value="PROKAR_LIPOPROTEIN"/>
    <property type="match status" value="1"/>
</dbReference>
<reference evidence="4" key="2">
    <citation type="submission" date="2021-01" db="EMBL/GenBank/DDBJ databases">
        <authorList>
            <person name="Kang M."/>
        </authorList>
    </citation>
    <scope>NUCLEOTIDE SEQUENCE</scope>
    <source>
        <strain evidence="4">KACC 17527</strain>
    </source>
</reference>
<feature type="coiled-coil region" evidence="3">
    <location>
        <begin position="220"/>
        <end position="247"/>
    </location>
</feature>
<keyword evidence="2" id="KW-0472">Membrane</keyword>
<dbReference type="PANTHER" id="PTHR30203:SF33">
    <property type="entry name" value="BLR4455 PROTEIN"/>
    <property type="match status" value="1"/>
</dbReference>
<reference evidence="4" key="1">
    <citation type="journal article" date="2012" name="J. Microbiol. Biotechnol.">
        <title>Ramlibacter ginsenosidimutans sp. nov., with ginsenoside-converting activity.</title>
        <authorList>
            <person name="Wang L."/>
            <person name="An D.S."/>
            <person name="Kim S.G."/>
            <person name="Jin F.X."/>
            <person name="Kim S.C."/>
            <person name="Lee S.T."/>
            <person name="Im W.T."/>
        </authorList>
    </citation>
    <scope>NUCLEOTIDE SEQUENCE</scope>
    <source>
        <strain evidence="4">KACC 17527</strain>
    </source>
</reference>
<evidence type="ECO:0000313" key="5">
    <source>
        <dbReference type="Proteomes" id="UP000630528"/>
    </source>
</evidence>
<protein>
    <submittedName>
        <fullName evidence="4">Efflux transporter outer membrane subunit</fullName>
    </submittedName>
</protein>
<proteinExistence type="inferred from homology"/>
<dbReference type="EMBL" id="JAEPWM010000003">
    <property type="protein sequence ID" value="MBK6006380.1"/>
    <property type="molecule type" value="Genomic_DNA"/>
</dbReference>
<dbReference type="GO" id="GO:0005886">
    <property type="term" value="C:plasma membrane"/>
    <property type="evidence" value="ECO:0007669"/>
    <property type="project" value="UniProtKB-SubCell"/>
</dbReference>
<dbReference type="InterPro" id="IPR010131">
    <property type="entry name" value="MdtP/NodT-like"/>
</dbReference>
<keyword evidence="2" id="KW-0449">Lipoprotein</keyword>
<gene>
    <name evidence="4" type="ORF">JJB11_09780</name>
</gene>
<comment type="similarity">
    <text evidence="1 2">Belongs to the outer membrane factor (OMF) (TC 1.B.17) family.</text>
</comment>
<keyword evidence="5" id="KW-1185">Reference proteome</keyword>
<sequence length="474" mass="50974">MKLLPASRPLLLALVPALLLAGCANLAPNYEVPSVDTPASFKEGNGVWVQAAPADTLERGPWWELFDDPLLNALAAQVDVTNQNVAAAIAAYEEARALTREQRAAMFPQVTLDGSANRTGAENRSTTRSYRVNLGASWEPDVFGRLRLTVDRARYGEQVAEADLAAARLAARGELASNYFTVRQADLFYALQKDVVAGYQRSVQITRNRYDAGVVARTDVLQAESQLANAQADLLSLERTRQTSEHAVAVLVGRAPADFSIPVDLKWTVSIPRLPAEVPSTLLQRRPDIAAAERQVAQANAAIGVARAGYFPSFGLTGSISSVGTTIGDLFKASNLVWALGLTATQMVFDAGATTARVDQSRAALGQAAAHYRQTALTAFQNVEDQLIALRVLEEQQVLRAEASRAADLVERQILNRYEAGQVNYTEVITAQQNAATARRALVQAQVDRQVTIVALIQALGGGWGGLGTTQAVR</sequence>
<keyword evidence="3" id="KW-0175">Coiled coil</keyword>
<dbReference type="Proteomes" id="UP000630528">
    <property type="component" value="Unassembled WGS sequence"/>
</dbReference>
<dbReference type="RefSeq" id="WP_201169433.1">
    <property type="nucleotide sequence ID" value="NZ_JAEPWM010000003.1"/>
</dbReference>
<feature type="chain" id="PRO_5038166982" evidence="2">
    <location>
        <begin position="27"/>
        <end position="474"/>
    </location>
</feature>
<dbReference type="GO" id="GO:0015562">
    <property type="term" value="F:efflux transmembrane transporter activity"/>
    <property type="evidence" value="ECO:0007669"/>
    <property type="project" value="InterPro"/>
</dbReference>
<accession>A0A934WM84</accession>
<organism evidence="4 5">
    <name type="scientific">Ramlibacter ginsenosidimutans</name>
    <dbReference type="NCBI Taxonomy" id="502333"/>
    <lineage>
        <taxon>Bacteria</taxon>
        <taxon>Pseudomonadati</taxon>
        <taxon>Pseudomonadota</taxon>
        <taxon>Betaproteobacteria</taxon>
        <taxon>Burkholderiales</taxon>
        <taxon>Comamonadaceae</taxon>
        <taxon>Ramlibacter</taxon>
    </lineage>
</organism>
<evidence type="ECO:0000256" key="2">
    <source>
        <dbReference type="RuleBase" id="RU362097"/>
    </source>
</evidence>
<dbReference type="Gene3D" id="2.20.200.10">
    <property type="entry name" value="Outer membrane efflux proteins (OEP)"/>
    <property type="match status" value="1"/>
</dbReference>
<comment type="subcellular location">
    <subcellularLocation>
        <location evidence="2">Cell membrane</location>
        <topology evidence="2">Lipid-anchor</topology>
    </subcellularLocation>
</comment>
<keyword evidence="2" id="KW-0732">Signal</keyword>
<comment type="caution">
    <text evidence="4">The sequence shown here is derived from an EMBL/GenBank/DDBJ whole genome shotgun (WGS) entry which is preliminary data.</text>
</comment>
<evidence type="ECO:0000256" key="3">
    <source>
        <dbReference type="SAM" id="Coils"/>
    </source>
</evidence>
<evidence type="ECO:0000313" key="4">
    <source>
        <dbReference type="EMBL" id="MBK6006380.1"/>
    </source>
</evidence>
<keyword evidence="2" id="KW-0564">Palmitate</keyword>
<name>A0A934WM84_9BURK</name>
<dbReference type="SUPFAM" id="SSF56954">
    <property type="entry name" value="Outer membrane efflux proteins (OEP)"/>
    <property type="match status" value="1"/>
</dbReference>
<feature type="signal peptide" evidence="2">
    <location>
        <begin position="1"/>
        <end position="26"/>
    </location>
</feature>
<dbReference type="Pfam" id="PF02321">
    <property type="entry name" value="OEP"/>
    <property type="match status" value="2"/>
</dbReference>
<dbReference type="AlphaFoldDB" id="A0A934WM84"/>
<dbReference type="PANTHER" id="PTHR30203">
    <property type="entry name" value="OUTER MEMBRANE CATION EFFLUX PROTEIN"/>
    <property type="match status" value="1"/>
</dbReference>